<dbReference type="EMBL" id="BARW01029931">
    <property type="protein sequence ID" value="GAJ14617.1"/>
    <property type="molecule type" value="Genomic_DNA"/>
</dbReference>
<proteinExistence type="predicted"/>
<reference evidence="3" key="1">
    <citation type="journal article" date="2014" name="Front. Microbiol.">
        <title>High frequency of phylogenetically diverse reductive dehalogenase-homologous genes in deep subseafloor sedimentary metagenomes.</title>
        <authorList>
            <person name="Kawai M."/>
            <person name="Futagami T."/>
            <person name="Toyoda A."/>
            <person name="Takaki Y."/>
            <person name="Nishi S."/>
            <person name="Hori S."/>
            <person name="Arai W."/>
            <person name="Tsubouchi T."/>
            <person name="Morono Y."/>
            <person name="Uchiyama I."/>
            <person name="Ito T."/>
            <person name="Fujiyama A."/>
            <person name="Inagaki F."/>
            <person name="Takami H."/>
        </authorList>
    </citation>
    <scope>NUCLEOTIDE SEQUENCE</scope>
    <source>
        <strain evidence="3">Expedition CK06-06</strain>
    </source>
</reference>
<evidence type="ECO:0000259" key="2">
    <source>
        <dbReference type="Pfam" id="PF13439"/>
    </source>
</evidence>
<gene>
    <name evidence="3" type="ORF">S12H4_47981</name>
</gene>
<name>X1VBV7_9ZZZZ</name>
<dbReference type="PANTHER" id="PTHR46401">
    <property type="entry name" value="GLYCOSYLTRANSFERASE WBBK-RELATED"/>
    <property type="match status" value="1"/>
</dbReference>
<sequence length="226" mass="26161">MKICLLCYRGNKYCGGQGIYLYYLSRELRRLGHDVDIIVGPPYPDVPEGVRVHYLESLNLYDRRHDGKSPLFHEKPFHLLTPFNICEFAGNKLGMFPEMLTFSLKAHLKIRELLSTHRYDVIHDNQCLAYGLLLIKTLQIPVIATIHHPLPIDTRANLAQETSVWKKLRQLLLYPPLMQGIVARHLDMVITDSKSSALEVSQEFRIPEHKIRMVYPGIDTDLFRNV</sequence>
<accession>X1VBV7</accession>
<protein>
    <recommendedName>
        <fullName evidence="2">Glycosyltransferase subfamily 4-like N-terminal domain-containing protein</fullName>
    </recommendedName>
</protein>
<dbReference type="AlphaFoldDB" id="X1VBV7"/>
<dbReference type="GO" id="GO:0009103">
    <property type="term" value="P:lipopolysaccharide biosynthetic process"/>
    <property type="evidence" value="ECO:0007669"/>
    <property type="project" value="TreeGrafter"/>
</dbReference>
<dbReference type="SUPFAM" id="SSF53756">
    <property type="entry name" value="UDP-Glycosyltransferase/glycogen phosphorylase"/>
    <property type="match status" value="1"/>
</dbReference>
<dbReference type="GO" id="GO:0016757">
    <property type="term" value="F:glycosyltransferase activity"/>
    <property type="evidence" value="ECO:0007669"/>
    <property type="project" value="TreeGrafter"/>
</dbReference>
<dbReference type="InterPro" id="IPR028098">
    <property type="entry name" value="Glyco_trans_4-like_N"/>
</dbReference>
<dbReference type="Pfam" id="PF13439">
    <property type="entry name" value="Glyco_transf_4"/>
    <property type="match status" value="1"/>
</dbReference>
<dbReference type="Gene3D" id="3.40.50.2000">
    <property type="entry name" value="Glycogen Phosphorylase B"/>
    <property type="match status" value="1"/>
</dbReference>
<dbReference type="PANTHER" id="PTHR46401:SF2">
    <property type="entry name" value="GLYCOSYLTRANSFERASE WBBK-RELATED"/>
    <property type="match status" value="1"/>
</dbReference>
<feature type="non-terminal residue" evidence="3">
    <location>
        <position position="226"/>
    </location>
</feature>
<organism evidence="3">
    <name type="scientific">marine sediment metagenome</name>
    <dbReference type="NCBI Taxonomy" id="412755"/>
    <lineage>
        <taxon>unclassified sequences</taxon>
        <taxon>metagenomes</taxon>
        <taxon>ecological metagenomes</taxon>
    </lineage>
</organism>
<feature type="domain" description="Glycosyltransferase subfamily 4-like N-terminal" evidence="2">
    <location>
        <begin position="15"/>
        <end position="221"/>
    </location>
</feature>
<evidence type="ECO:0000256" key="1">
    <source>
        <dbReference type="ARBA" id="ARBA00022679"/>
    </source>
</evidence>
<keyword evidence="1" id="KW-0808">Transferase</keyword>
<comment type="caution">
    <text evidence="3">The sequence shown here is derived from an EMBL/GenBank/DDBJ whole genome shotgun (WGS) entry which is preliminary data.</text>
</comment>
<evidence type="ECO:0000313" key="3">
    <source>
        <dbReference type="EMBL" id="GAJ14617.1"/>
    </source>
</evidence>